<comment type="similarity">
    <text evidence="2 7">Belongs to the PhoU family.</text>
</comment>
<dbReference type="PANTHER" id="PTHR42930:SF3">
    <property type="entry name" value="PHOSPHATE-SPECIFIC TRANSPORT SYSTEM ACCESSORY PROTEIN PHOU"/>
    <property type="match status" value="1"/>
</dbReference>
<dbReference type="InterPro" id="IPR026022">
    <property type="entry name" value="PhoU_dom"/>
</dbReference>
<evidence type="ECO:0000256" key="2">
    <source>
        <dbReference type="ARBA" id="ARBA00008107"/>
    </source>
</evidence>
<proteinExistence type="inferred from homology"/>
<dbReference type="GO" id="GO:0005737">
    <property type="term" value="C:cytoplasm"/>
    <property type="evidence" value="ECO:0007669"/>
    <property type="project" value="UniProtKB-SubCell"/>
</dbReference>
<name>A0A2U3LFR5_9FIRM</name>
<dbReference type="InterPro" id="IPR038078">
    <property type="entry name" value="PhoU-like_sf"/>
</dbReference>
<evidence type="ECO:0000313" key="10">
    <source>
        <dbReference type="Proteomes" id="UP000238916"/>
    </source>
</evidence>
<comment type="subunit">
    <text evidence="3 7">Homodimer.</text>
</comment>
<gene>
    <name evidence="9" type="primary">phoU_3</name>
    <name evidence="9" type="ORF">SBF1_490032</name>
</gene>
<accession>A0A2U3LFR5</accession>
<evidence type="ECO:0000256" key="4">
    <source>
        <dbReference type="ARBA" id="ARBA00022448"/>
    </source>
</evidence>
<dbReference type="Gene3D" id="1.20.58.220">
    <property type="entry name" value="Phosphate transport system protein phou homolog 2, domain 2"/>
    <property type="match status" value="1"/>
</dbReference>
<dbReference type="InterPro" id="IPR028366">
    <property type="entry name" value="PhoU"/>
</dbReference>
<dbReference type="GO" id="GO:0045936">
    <property type="term" value="P:negative regulation of phosphate metabolic process"/>
    <property type="evidence" value="ECO:0007669"/>
    <property type="project" value="InterPro"/>
</dbReference>
<comment type="subcellular location">
    <subcellularLocation>
        <location evidence="1 7">Cytoplasm</location>
    </subcellularLocation>
</comment>
<evidence type="ECO:0000256" key="5">
    <source>
        <dbReference type="ARBA" id="ARBA00022490"/>
    </source>
</evidence>
<dbReference type="FunFam" id="1.20.58.220:FF:000004">
    <property type="entry name" value="Phosphate-specific transport system accessory protein PhoU"/>
    <property type="match status" value="1"/>
</dbReference>
<feature type="domain" description="PhoU" evidence="8">
    <location>
        <begin position="127"/>
        <end position="211"/>
    </location>
</feature>
<sequence>MNNEGGELMRQSLNEGQLILIKLLKNMGKEVERILQGCMQTLITLDRTQAEFWIKEDQLVNDFERQVDDACVRLIATQQPVATDLRKIISAMKIATDLERMADLAIDIAKTVRRIEGPLCKPLIDIPLMAEKALAMMRQGLEAYSNEDMELAYNLAVQDDEVDHLYKQVVRDLLVIMSAKPEILDQGMYLTLIGRYLERIADHATNIGENVIYITTAERHDLNK</sequence>
<dbReference type="Proteomes" id="UP000238916">
    <property type="component" value="Unassembled WGS sequence"/>
</dbReference>
<dbReference type="PIRSF" id="PIRSF003107">
    <property type="entry name" value="PhoU"/>
    <property type="match status" value="1"/>
</dbReference>
<dbReference type="GO" id="GO:0030643">
    <property type="term" value="P:intracellular phosphate ion homeostasis"/>
    <property type="evidence" value="ECO:0007669"/>
    <property type="project" value="InterPro"/>
</dbReference>
<evidence type="ECO:0000313" key="9">
    <source>
        <dbReference type="EMBL" id="SPF50763.1"/>
    </source>
</evidence>
<evidence type="ECO:0000256" key="6">
    <source>
        <dbReference type="ARBA" id="ARBA00022592"/>
    </source>
</evidence>
<dbReference type="GO" id="GO:0006817">
    <property type="term" value="P:phosphate ion transport"/>
    <property type="evidence" value="ECO:0007669"/>
    <property type="project" value="UniProtKB-KW"/>
</dbReference>
<organism evidence="9 10">
    <name type="scientific">Candidatus Desulfosporosinus infrequens</name>
    <dbReference type="NCBI Taxonomy" id="2043169"/>
    <lineage>
        <taxon>Bacteria</taxon>
        <taxon>Bacillati</taxon>
        <taxon>Bacillota</taxon>
        <taxon>Clostridia</taxon>
        <taxon>Eubacteriales</taxon>
        <taxon>Desulfitobacteriaceae</taxon>
        <taxon>Desulfosporosinus</taxon>
    </lineage>
</organism>
<dbReference type="NCBIfam" id="TIGR02135">
    <property type="entry name" value="phoU_full"/>
    <property type="match status" value="1"/>
</dbReference>
<dbReference type="AlphaFoldDB" id="A0A2U3LFR5"/>
<dbReference type="PANTHER" id="PTHR42930">
    <property type="entry name" value="PHOSPHATE-SPECIFIC TRANSPORT SYSTEM ACCESSORY PROTEIN PHOU"/>
    <property type="match status" value="1"/>
</dbReference>
<evidence type="ECO:0000256" key="1">
    <source>
        <dbReference type="ARBA" id="ARBA00004496"/>
    </source>
</evidence>
<feature type="domain" description="PhoU" evidence="8">
    <location>
        <begin position="24"/>
        <end position="112"/>
    </location>
</feature>
<dbReference type="EMBL" id="OMOF01000434">
    <property type="protein sequence ID" value="SPF50763.1"/>
    <property type="molecule type" value="Genomic_DNA"/>
</dbReference>
<evidence type="ECO:0000256" key="3">
    <source>
        <dbReference type="ARBA" id="ARBA00011738"/>
    </source>
</evidence>
<reference evidence="10" key="1">
    <citation type="submission" date="2018-02" db="EMBL/GenBank/DDBJ databases">
        <authorList>
            <person name="Hausmann B."/>
        </authorList>
    </citation>
    <scope>NUCLEOTIDE SEQUENCE [LARGE SCALE GENOMIC DNA]</scope>
    <source>
        <strain evidence="10">Peat soil MAG SbF1</strain>
    </source>
</reference>
<evidence type="ECO:0000259" key="8">
    <source>
        <dbReference type="Pfam" id="PF01895"/>
    </source>
</evidence>
<evidence type="ECO:0000256" key="7">
    <source>
        <dbReference type="PIRNR" id="PIRNR003107"/>
    </source>
</evidence>
<keyword evidence="4 7" id="KW-0813">Transport</keyword>
<keyword evidence="5 7" id="KW-0963">Cytoplasm</keyword>
<keyword evidence="6 7" id="KW-0592">Phosphate transport</keyword>
<protein>
    <recommendedName>
        <fullName evidence="7">Phosphate-specific transport system accessory protein PhoU</fullName>
    </recommendedName>
</protein>
<dbReference type="Pfam" id="PF01895">
    <property type="entry name" value="PhoU"/>
    <property type="match status" value="2"/>
</dbReference>
<comment type="function">
    <text evidence="7">Plays a role in the regulation of phosphate uptake.</text>
</comment>
<dbReference type="SUPFAM" id="SSF109755">
    <property type="entry name" value="PhoU-like"/>
    <property type="match status" value="1"/>
</dbReference>